<dbReference type="OrthoDB" id="551896at2759"/>
<keyword evidence="8" id="KW-1185">Reference proteome</keyword>
<evidence type="ECO:0000256" key="5">
    <source>
        <dbReference type="ARBA" id="ARBA00023136"/>
    </source>
</evidence>
<dbReference type="CTD" id="55076"/>
<feature type="transmembrane region" description="Helical" evidence="6">
    <location>
        <begin position="155"/>
        <end position="172"/>
    </location>
</feature>
<organism evidence="7 8">
    <name type="scientific">Paramormyrops kingsleyae</name>
    <dbReference type="NCBI Taxonomy" id="1676925"/>
    <lineage>
        <taxon>Eukaryota</taxon>
        <taxon>Metazoa</taxon>
        <taxon>Chordata</taxon>
        <taxon>Craniata</taxon>
        <taxon>Vertebrata</taxon>
        <taxon>Euteleostomi</taxon>
        <taxon>Actinopterygii</taxon>
        <taxon>Neopterygii</taxon>
        <taxon>Teleostei</taxon>
        <taxon>Osteoglossocephala</taxon>
        <taxon>Osteoglossomorpha</taxon>
        <taxon>Osteoglossiformes</taxon>
        <taxon>Mormyridae</taxon>
        <taxon>Paramormyrops</taxon>
    </lineage>
</organism>
<dbReference type="PANTHER" id="PTHR16007:SF21">
    <property type="entry name" value="TRANSMEMBRANE PROTEIN 45A"/>
    <property type="match status" value="1"/>
</dbReference>
<protein>
    <submittedName>
        <fullName evidence="7">Transmembrane protein 45a</fullName>
    </submittedName>
</protein>
<keyword evidence="3 6" id="KW-0812">Transmembrane</keyword>
<evidence type="ECO:0000256" key="4">
    <source>
        <dbReference type="ARBA" id="ARBA00022989"/>
    </source>
</evidence>
<dbReference type="KEGG" id="pki:111838147"/>
<feature type="transmembrane region" description="Helical" evidence="6">
    <location>
        <begin position="91"/>
        <end position="113"/>
    </location>
</feature>
<name>A0A3B3QG61_9TELE</name>
<dbReference type="Proteomes" id="UP000261540">
    <property type="component" value="Unplaced"/>
</dbReference>
<dbReference type="InterPro" id="IPR042127">
    <property type="entry name" value="TMEM45"/>
</dbReference>
<keyword evidence="4 6" id="KW-1133">Transmembrane helix</keyword>
<evidence type="ECO:0000256" key="6">
    <source>
        <dbReference type="SAM" id="Phobius"/>
    </source>
</evidence>
<dbReference type="PANTHER" id="PTHR16007">
    <property type="entry name" value="EPIDIDYMAL MEMBRANE PROTEIN E9-RELATED"/>
    <property type="match status" value="1"/>
</dbReference>
<comment type="subcellular location">
    <subcellularLocation>
        <location evidence="1">Membrane</location>
        <topology evidence="1">Multi-pass membrane protein</topology>
    </subcellularLocation>
</comment>
<dbReference type="GeneTree" id="ENSGT00940000155530"/>
<feature type="transmembrane region" description="Helical" evidence="6">
    <location>
        <begin position="218"/>
        <end position="247"/>
    </location>
</feature>
<sequence>MGNFKGHALPGSFFLITGLWWAGKFSLCYALRRSRSMGRLASKVVQRRVEVCEASVILAFSVIGMLAEQFVSDGPQLHLYDYAEHHWDRLMNWQHATMYLFFALAGAGSLAIHLTDAAPLALDRLLLGIAFSTEGFLFFYHLHGRAMLDVHVHQLLLYAIVGGAFTSVLEVFHRGNVVLELLRAALCVLQGSWFWQIGFVLYPPSGSAEWDLKDPNNMMFITMCYCWHLACALLIAGLVYSIMSWLVRSRIRKMPTMEMGLLKSREREQESEDEM</sequence>
<evidence type="ECO:0000313" key="8">
    <source>
        <dbReference type="Proteomes" id="UP000261540"/>
    </source>
</evidence>
<evidence type="ECO:0000256" key="3">
    <source>
        <dbReference type="ARBA" id="ARBA00022692"/>
    </source>
</evidence>
<feature type="transmembrane region" description="Helical" evidence="6">
    <location>
        <begin position="12"/>
        <end position="31"/>
    </location>
</feature>
<feature type="transmembrane region" description="Helical" evidence="6">
    <location>
        <begin position="125"/>
        <end position="143"/>
    </location>
</feature>
<evidence type="ECO:0000313" key="7">
    <source>
        <dbReference type="Ensembl" id="ENSPKIP00000005757.1"/>
    </source>
</evidence>
<feature type="transmembrane region" description="Helical" evidence="6">
    <location>
        <begin position="184"/>
        <end position="202"/>
    </location>
</feature>
<evidence type="ECO:0000256" key="1">
    <source>
        <dbReference type="ARBA" id="ARBA00004141"/>
    </source>
</evidence>
<dbReference type="InterPro" id="IPR006904">
    <property type="entry name" value="DUF716"/>
</dbReference>
<dbReference type="Ensembl" id="ENSPKIT00000029765.1">
    <property type="protein sequence ID" value="ENSPKIP00000005757.1"/>
    <property type="gene ID" value="ENSPKIG00000022308.1"/>
</dbReference>
<reference evidence="7" key="1">
    <citation type="submission" date="2025-08" db="UniProtKB">
        <authorList>
            <consortium name="Ensembl"/>
        </authorList>
    </citation>
    <scope>IDENTIFICATION</scope>
</reference>
<evidence type="ECO:0000256" key="2">
    <source>
        <dbReference type="ARBA" id="ARBA00006948"/>
    </source>
</evidence>
<accession>A0A3B3QG61</accession>
<dbReference type="Pfam" id="PF04819">
    <property type="entry name" value="DUF716"/>
    <property type="match status" value="1"/>
</dbReference>
<dbReference type="AlphaFoldDB" id="A0A3B3QG61"/>
<reference evidence="7" key="2">
    <citation type="submission" date="2025-09" db="UniProtKB">
        <authorList>
            <consortium name="Ensembl"/>
        </authorList>
    </citation>
    <scope>IDENTIFICATION</scope>
</reference>
<keyword evidence="5 6" id="KW-0472">Membrane</keyword>
<feature type="transmembrane region" description="Helical" evidence="6">
    <location>
        <begin position="51"/>
        <end position="71"/>
    </location>
</feature>
<proteinExistence type="inferred from homology"/>
<dbReference type="GO" id="GO:0016020">
    <property type="term" value="C:membrane"/>
    <property type="evidence" value="ECO:0007669"/>
    <property type="project" value="UniProtKB-SubCell"/>
</dbReference>
<comment type="similarity">
    <text evidence="2">Belongs to the TMEM45 family.</text>
</comment>